<dbReference type="NCBIfam" id="NF002469">
    <property type="entry name" value="PRK01712.1"/>
    <property type="match status" value="1"/>
</dbReference>
<protein>
    <recommendedName>
        <fullName evidence="6">Translational regulator CsrA</fullName>
    </recommendedName>
    <alternativeName>
        <fullName evidence="6">Carbon storage regulator</fullName>
    </alternativeName>
</protein>
<evidence type="ECO:0000256" key="1">
    <source>
        <dbReference type="ARBA" id="ARBA00022490"/>
    </source>
</evidence>
<dbReference type="EMBL" id="RKHR01000010">
    <property type="protein sequence ID" value="ROR94874.1"/>
    <property type="molecule type" value="Genomic_DNA"/>
</dbReference>
<dbReference type="GO" id="GO:0006109">
    <property type="term" value="P:regulation of carbohydrate metabolic process"/>
    <property type="evidence" value="ECO:0007669"/>
    <property type="project" value="UniProtKB-UniRule"/>
</dbReference>
<dbReference type="RefSeq" id="WP_123714170.1">
    <property type="nucleotide sequence ID" value="NZ_RKHR01000010.1"/>
</dbReference>
<organism evidence="7 8">
    <name type="scientific">Sinobacterium caligoides</name>
    <dbReference type="NCBI Taxonomy" id="933926"/>
    <lineage>
        <taxon>Bacteria</taxon>
        <taxon>Pseudomonadati</taxon>
        <taxon>Pseudomonadota</taxon>
        <taxon>Gammaproteobacteria</taxon>
        <taxon>Cellvibrionales</taxon>
        <taxon>Spongiibacteraceae</taxon>
        <taxon>Sinobacterium</taxon>
    </lineage>
</organism>
<dbReference type="PANTHER" id="PTHR34984:SF1">
    <property type="entry name" value="CARBON STORAGE REGULATOR"/>
    <property type="match status" value="1"/>
</dbReference>
<dbReference type="Gene3D" id="2.60.40.4380">
    <property type="entry name" value="Translational regulator CsrA"/>
    <property type="match status" value="1"/>
</dbReference>
<dbReference type="NCBIfam" id="TIGR00202">
    <property type="entry name" value="csrA"/>
    <property type="match status" value="1"/>
</dbReference>
<dbReference type="GO" id="GO:0048027">
    <property type="term" value="F:mRNA 5'-UTR binding"/>
    <property type="evidence" value="ECO:0007669"/>
    <property type="project" value="UniProtKB-UniRule"/>
</dbReference>
<dbReference type="PANTHER" id="PTHR34984">
    <property type="entry name" value="CARBON STORAGE REGULATOR"/>
    <property type="match status" value="1"/>
</dbReference>
<name>A0A3N2D5W2_9GAMM</name>
<evidence type="ECO:0000256" key="2">
    <source>
        <dbReference type="ARBA" id="ARBA00022491"/>
    </source>
</evidence>
<comment type="subunit">
    <text evidence="6">Homodimer; the beta-strands of each monomer intercalate to form a hydrophobic core, while the alpha-helices form wings that extend away from the core.</text>
</comment>
<dbReference type="OrthoDB" id="9809061at2"/>
<reference evidence="7 8" key="1">
    <citation type="submission" date="2018-11" db="EMBL/GenBank/DDBJ databases">
        <title>Genomic Encyclopedia of Type Strains, Phase IV (KMG-IV): sequencing the most valuable type-strain genomes for metagenomic binning, comparative biology and taxonomic classification.</title>
        <authorList>
            <person name="Goeker M."/>
        </authorList>
    </citation>
    <scope>NUCLEOTIDE SEQUENCE [LARGE SCALE GENOMIC DNA]</scope>
    <source>
        <strain evidence="7 8">DSM 100316</strain>
    </source>
</reference>
<sequence length="66" mass="7303">MLVLSRRLGETLMIGDDVTLTILGINGNQVRVGITAPKCIPIHREEVYQRIVNEKEAGEQALAETE</sequence>
<comment type="subcellular location">
    <subcellularLocation>
        <location evidence="6">Cytoplasm</location>
    </subcellularLocation>
</comment>
<dbReference type="InterPro" id="IPR003751">
    <property type="entry name" value="CsrA"/>
</dbReference>
<dbReference type="AlphaFoldDB" id="A0A3N2D5W2"/>
<dbReference type="SUPFAM" id="SSF117130">
    <property type="entry name" value="CsrA-like"/>
    <property type="match status" value="1"/>
</dbReference>
<dbReference type="Pfam" id="PF02599">
    <property type="entry name" value="CsrA"/>
    <property type="match status" value="1"/>
</dbReference>
<proteinExistence type="inferred from homology"/>
<dbReference type="GO" id="GO:0045948">
    <property type="term" value="P:positive regulation of translational initiation"/>
    <property type="evidence" value="ECO:0007669"/>
    <property type="project" value="UniProtKB-UniRule"/>
</dbReference>
<comment type="caution">
    <text evidence="7">The sequence shown here is derived from an EMBL/GenBank/DDBJ whole genome shotgun (WGS) entry which is preliminary data.</text>
</comment>
<keyword evidence="5 6" id="KW-0010">Activator</keyword>
<dbReference type="HAMAP" id="MF_00167">
    <property type="entry name" value="CsrA"/>
    <property type="match status" value="1"/>
</dbReference>
<comment type="function">
    <text evidence="6">A key translational regulator that binds mRNA to regulate translation initiation and/or mRNA stability. Mediates global changes in gene expression, shifting from rapid growth to stress survival by linking envelope stress, the stringent response and the catabolite repression systems. Usually binds in the 5'-UTR; binding at or near the Shine-Dalgarno sequence prevents ribosome-binding, repressing translation, binding elsewhere in the 5'-UTR can activate translation and/or stabilize the mRNA. Its function is antagonized by small RNA(s).</text>
</comment>
<dbReference type="FunFam" id="2.60.40.4380:FF:000002">
    <property type="entry name" value="Translational regulator CsrA"/>
    <property type="match status" value="1"/>
</dbReference>
<keyword evidence="8" id="KW-1185">Reference proteome</keyword>
<dbReference type="GO" id="GO:0005829">
    <property type="term" value="C:cytosol"/>
    <property type="evidence" value="ECO:0007669"/>
    <property type="project" value="TreeGrafter"/>
</dbReference>
<dbReference type="Proteomes" id="UP000275394">
    <property type="component" value="Unassembled WGS sequence"/>
</dbReference>
<evidence type="ECO:0000313" key="8">
    <source>
        <dbReference type="Proteomes" id="UP000275394"/>
    </source>
</evidence>
<dbReference type="GO" id="GO:0045947">
    <property type="term" value="P:negative regulation of translational initiation"/>
    <property type="evidence" value="ECO:0007669"/>
    <property type="project" value="UniProtKB-UniRule"/>
</dbReference>
<evidence type="ECO:0000313" key="7">
    <source>
        <dbReference type="EMBL" id="ROR94874.1"/>
    </source>
</evidence>
<accession>A0A3N2D5W2</accession>
<dbReference type="InterPro" id="IPR036107">
    <property type="entry name" value="CsrA_sf"/>
</dbReference>
<keyword evidence="2 6" id="KW-0678">Repressor</keyword>
<evidence type="ECO:0000256" key="3">
    <source>
        <dbReference type="ARBA" id="ARBA00022845"/>
    </source>
</evidence>
<gene>
    <name evidence="6" type="primary">csrA</name>
    <name evidence="7" type="ORF">EDC56_3860</name>
</gene>
<keyword evidence="3 6" id="KW-0810">Translation regulation</keyword>
<comment type="similarity">
    <text evidence="6">Belongs to the CsrA/RsmA family.</text>
</comment>
<keyword evidence="4 6" id="KW-0694">RNA-binding</keyword>
<keyword evidence="1 6" id="KW-0963">Cytoplasm</keyword>
<evidence type="ECO:0000256" key="6">
    <source>
        <dbReference type="HAMAP-Rule" id="MF_00167"/>
    </source>
</evidence>
<dbReference type="GO" id="GO:0006402">
    <property type="term" value="P:mRNA catabolic process"/>
    <property type="evidence" value="ECO:0007669"/>
    <property type="project" value="InterPro"/>
</dbReference>
<evidence type="ECO:0000256" key="5">
    <source>
        <dbReference type="ARBA" id="ARBA00023159"/>
    </source>
</evidence>
<evidence type="ECO:0000256" key="4">
    <source>
        <dbReference type="ARBA" id="ARBA00022884"/>
    </source>
</evidence>